<evidence type="ECO:0000313" key="3">
    <source>
        <dbReference type="Proteomes" id="UP000027135"/>
    </source>
</evidence>
<dbReference type="GO" id="GO:0005634">
    <property type="term" value="C:nucleus"/>
    <property type="evidence" value="ECO:0007669"/>
    <property type="project" value="TreeGrafter"/>
</dbReference>
<evidence type="ECO:0000259" key="1">
    <source>
        <dbReference type="Pfam" id="PF15296"/>
    </source>
</evidence>
<dbReference type="OrthoDB" id="20982at2759"/>
<dbReference type="Proteomes" id="UP000027135">
    <property type="component" value="Unassembled WGS sequence"/>
</dbReference>
<gene>
    <name evidence="2" type="ORF">L798_02880</name>
</gene>
<name>A0A067QR56_ZOONE</name>
<dbReference type="OMA" id="IAFCIRE"/>
<reference evidence="2 3" key="1">
    <citation type="journal article" date="2014" name="Nat. Commun.">
        <title>Molecular traces of alternative social organization in a termite genome.</title>
        <authorList>
            <person name="Terrapon N."/>
            <person name="Li C."/>
            <person name="Robertson H.M."/>
            <person name="Ji L."/>
            <person name="Meng X."/>
            <person name="Booth W."/>
            <person name="Chen Z."/>
            <person name="Childers C.P."/>
            <person name="Glastad K.M."/>
            <person name="Gokhale K."/>
            <person name="Gowin J."/>
            <person name="Gronenberg W."/>
            <person name="Hermansen R.A."/>
            <person name="Hu H."/>
            <person name="Hunt B.G."/>
            <person name="Huylmans A.K."/>
            <person name="Khalil S.M."/>
            <person name="Mitchell R.D."/>
            <person name="Munoz-Torres M.C."/>
            <person name="Mustard J.A."/>
            <person name="Pan H."/>
            <person name="Reese J.T."/>
            <person name="Scharf M.E."/>
            <person name="Sun F."/>
            <person name="Vogel H."/>
            <person name="Xiao J."/>
            <person name="Yang W."/>
            <person name="Yang Z."/>
            <person name="Yang Z."/>
            <person name="Zhou J."/>
            <person name="Zhu J."/>
            <person name="Brent C.S."/>
            <person name="Elsik C.G."/>
            <person name="Goodisman M.A."/>
            <person name="Liberles D.A."/>
            <person name="Roe R.M."/>
            <person name="Vargo E.L."/>
            <person name="Vilcinskas A."/>
            <person name="Wang J."/>
            <person name="Bornberg-Bauer E."/>
            <person name="Korb J."/>
            <person name="Zhang G."/>
            <person name="Liebig J."/>
        </authorList>
    </citation>
    <scope>NUCLEOTIDE SEQUENCE [LARGE SCALE GENOMIC DNA]</scope>
    <source>
        <tissue evidence="2">Whole organism</tissue>
    </source>
</reference>
<proteinExistence type="predicted"/>
<dbReference type="PANTHER" id="PTHR28678:SF1">
    <property type="entry name" value="CODANIN-1"/>
    <property type="match status" value="1"/>
</dbReference>
<dbReference type="EMBL" id="KK853461">
    <property type="protein sequence ID" value="KDR07477.1"/>
    <property type="molecule type" value="Genomic_DNA"/>
</dbReference>
<accession>A0A067QR56</accession>
<dbReference type="InterPro" id="IPR028171">
    <property type="entry name" value="Codanin-1_C"/>
</dbReference>
<dbReference type="InParanoid" id="A0A067QR56"/>
<evidence type="ECO:0000313" key="2">
    <source>
        <dbReference type="EMBL" id="KDR07477.1"/>
    </source>
</evidence>
<dbReference type="Pfam" id="PF15296">
    <property type="entry name" value="Codanin-1_C"/>
    <property type="match status" value="1"/>
</dbReference>
<dbReference type="eggNOG" id="ENOG502QPWR">
    <property type="taxonomic scope" value="Eukaryota"/>
</dbReference>
<dbReference type="STRING" id="136037.A0A067QR56"/>
<dbReference type="InterPro" id="IPR040031">
    <property type="entry name" value="Codanin-1"/>
</dbReference>
<dbReference type="AlphaFoldDB" id="A0A067QR56"/>
<sequence length="432" mass="48191">MGELKLCLSGGKGSSCRTVKHITPISASLNKPSAVRQIQLLLEESFFHGQPASTRKTVEYVAERVASCCVKHVCNNLLLSVKQQGAAGVAQLVSASAIIDAVNSISEIDAKQLKESLLREVASIADRCCDDFKLHCDVGKYCMHRCRLALPVLLADDVLEPVCIMCAQIAARISQERVNTWIQSHITPGLFMKDFQLEIEKAFRNVGKLDHRNESVCKSSHVVPLGGRNVKHMDIVESPARAIMRMQNMMWRLLEGDSCYVSEQQVLLTLAVIQGTLHNRGDLIPSAERLLPSMVLDLAVILVAHHPDMMTTGLMEHFVSVWHVCEECDGLTRLLCPRNMLLLSQSRHAAGKVWTCLAGLLAYLLSCEVLLPDKLEQQCVALLQSTWPQEILNLIAFCIREVMRLYCASKDYKFTLLMEWLSEMCDDIAFSD</sequence>
<keyword evidence="3" id="KW-1185">Reference proteome</keyword>
<organism evidence="2 3">
    <name type="scientific">Zootermopsis nevadensis</name>
    <name type="common">Dampwood termite</name>
    <dbReference type="NCBI Taxonomy" id="136037"/>
    <lineage>
        <taxon>Eukaryota</taxon>
        <taxon>Metazoa</taxon>
        <taxon>Ecdysozoa</taxon>
        <taxon>Arthropoda</taxon>
        <taxon>Hexapoda</taxon>
        <taxon>Insecta</taxon>
        <taxon>Pterygota</taxon>
        <taxon>Neoptera</taxon>
        <taxon>Polyneoptera</taxon>
        <taxon>Dictyoptera</taxon>
        <taxon>Blattodea</taxon>
        <taxon>Blattoidea</taxon>
        <taxon>Termitoidae</taxon>
        <taxon>Termopsidae</taxon>
        <taxon>Zootermopsis</taxon>
    </lineage>
</organism>
<feature type="domain" description="Codanin-1 C-terminal" evidence="1">
    <location>
        <begin position="16"/>
        <end position="89"/>
    </location>
</feature>
<protein>
    <submittedName>
        <fullName evidence="2">Codanin-1</fullName>
    </submittedName>
</protein>
<dbReference type="PANTHER" id="PTHR28678">
    <property type="entry name" value="CODANIN-1"/>
    <property type="match status" value="1"/>
</dbReference>
<dbReference type="GO" id="GO:0006325">
    <property type="term" value="P:chromatin organization"/>
    <property type="evidence" value="ECO:0007669"/>
    <property type="project" value="TreeGrafter"/>
</dbReference>